<dbReference type="Proteomes" id="UP001560573">
    <property type="component" value="Unassembled WGS sequence"/>
</dbReference>
<dbReference type="InterPro" id="IPR009833">
    <property type="entry name" value="DUF1398"/>
</dbReference>
<accession>A0ABV3ZI08</accession>
<dbReference type="SUPFAM" id="SSF160419">
    <property type="entry name" value="YdfO-like"/>
    <property type="match status" value="1"/>
</dbReference>
<evidence type="ECO:0000313" key="1">
    <source>
        <dbReference type="EMBL" id="MEX6689130.1"/>
    </source>
</evidence>
<keyword evidence="2" id="KW-1185">Reference proteome</keyword>
<evidence type="ECO:0000313" key="2">
    <source>
        <dbReference type="Proteomes" id="UP001560573"/>
    </source>
</evidence>
<name>A0ABV3ZI08_9BACT</name>
<proteinExistence type="predicted"/>
<comment type="caution">
    <text evidence="1">The sequence shown here is derived from an EMBL/GenBank/DDBJ whole genome shotgun (WGS) entry which is preliminary data.</text>
</comment>
<dbReference type="InterPro" id="IPR036696">
    <property type="entry name" value="YdfO-like_sf"/>
</dbReference>
<gene>
    <name evidence="1" type="ORF">QTN47_16595</name>
</gene>
<sequence>MDTMQRIRNAYKMARDYPSLMSMLIDIGVASYTVDVATSTVLYRMPEGENVIHISDVVPREIARSFNKKQVTQAIKDKREDKIDYPVFMTELAKSGVRFYEATLNGISKKVTYIGPDGHFEERIPL</sequence>
<protein>
    <submittedName>
        <fullName evidence="1">DUF1398 family protein</fullName>
    </submittedName>
</protein>
<reference evidence="1 2" key="1">
    <citation type="submission" date="2023-07" db="EMBL/GenBank/DDBJ databases">
        <authorList>
            <person name="Lian W.-H."/>
        </authorList>
    </citation>
    <scope>NUCLEOTIDE SEQUENCE [LARGE SCALE GENOMIC DNA]</scope>
    <source>
        <strain evidence="1 2">SYSU DXS3180</strain>
    </source>
</reference>
<dbReference type="EMBL" id="JAULBC010000005">
    <property type="protein sequence ID" value="MEX6689130.1"/>
    <property type="molecule type" value="Genomic_DNA"/>
</dbReference>
<dbReference type="RefSeq" id="WP_369330538.1">
    <property type="nucleotide sequence ID" value="NZ_JAULBC010000005.1"/>
</dbReference>
<dbReference type="Pfam" id="PF07166">
    <property type="entry name" value="DUF1398"/>
    <property type="match status" value="1"/>
</dbReference>
<organism evidence="1 2">
    <name type="scientific">Danxiaibacter flavus</name>
    <dbReference type="NCBI Taxonomy" id="3049108"/>
    <lineage>
        <taxon>Bacteria</taxon>
        <taxon>Pseudomonadati</taxon>
        <taxon>Bacteroidota</taxon>
        <taxon>Chitinophagia</taxon>
        <taxon>Chitinophagales</taxon>
        <taxon>Chitinophagaceae</taxon>
        <taxon>Danxiaibacter</taxon>
    </lineage>
</organism>
<dbReference type="Gene3D" id="3.30.1810.10">
    <property type="entry name" value="YdfO-like"/>
    <property type="match status" value="1"/>
</dbReference>